<feature type="transmembrane region" description="Helical" evidence="1">
    <location>
        <begin position="110"/>
        <end position="133"/>
    </location>
</feature>
<name>A0A1J5T090_9ZZZZ</name>
<proteinExistence type="predicted"/>
<organism evidence="2">
    <name type="scientific">mine drainage metagenome</name>
    <dbReference type="NCBI Taxonomy" id="410659"/>
    <lineage>
        <taxon>unclassified sequences</taxon>
        <taxon>metagenomes</taxon>
        <taxon>ecological metagenomes</taxon>
    </lineage>
</organism>
<keyword evidence="1" id="KW-1133">Transmembrane helix</keyword>
<dbReference type="AlphaFoldDB" id="A0A1J5T090"/>
<keyword evidence="1" id="KW-0812">Transmembrane</keyword>
<feature type="transmembrane region" description="Helical" evidence="1">
    <location>
        <begin position="81"/>
        <end position="104"/>
    </location>
</feature>
<protein>
    <submittedName>
        <fullName evidence="2">Uncharacterized protein</fullName>
    </submittedName>
</protein>
<evidence type="ECO:0000313" key="2">
    <source>
        <dbReference type="EMBL" id="OIR14265.1"/>
    </source>
</evidence>
<feature type="transmembrane region" description="Helical" evidence="1">
    <location>
        <begin position="52"/>
        <end position="69"/>
    </location>
</feature>
<reference evidence="2" key="1">
    <citation type="submission" date="2016-10" db="EMBL/GenBank/DDBJ databases">
        <title>Sequence of Gallionella enrichment culture.</title>
        <authorList>
            <person name="Poehlein A."/>
            <person name="Muehling M."/>
            <person name="Daniel R."/>
        </authorList>
    </citation>
    <scope>NUCLEOTIDE SEQUENCE</scope>
</reference>
<accession>A0A1J5T090</accession>
<evidence type="ECO:0000256" key="1">
    <source>
        <dbReference type="SAM" id="Phobius"/>
    </source>
</evidence>
<dbReference type="EMBL" id="MLJW01000012">
    <property type="protein sequence ID" value="OIR14265.1"/>
    <property type="molecule type" value="Genomic_DNA"/>
</dbReference>
<comment type="caution">
    <text evidence="2">The sequence shown here is derived from an EMBL/GenBank/DDBJ whole genome shotgun (WGS) entry which is preliminary data.</text>
</comment>
<keyword evidence="1" id="KW-0472">Membrane</keyword>
<gene>
    <name evidence="2" type="ORF">GALL_47320</name>
</gene>
<sequence>MKKILLSGLLAGFILSIGSYGGLYLAVRFFPKLFVDAYANNPLINSDGVKDVLFFSHAFVLCFALLWFWERIKSLFKGNFLWRGIKFGFVYAIVGLIPIMWITYSAMDVTVAMVVSWLLYGFFQATITGIIYAKINP</sequence>